<organism evidence="1">
    <name type="scientific">bioreactor metagenome</name>
    <dbReference type="NCBI Taxonomy" id="1076179"/>
    <lineage>
        <taxon>unclassified sequences</taxon>
        <taxon>metagenomes</taxon>
        <taxon>ecological metagenomes</taxon>
    </lineage>
</organism>
<protein>
    <submittedName>
        <fullName evidence="1">Uncharacterized protein</fullName>
    </submittedName>
</protein>
<dbReference type="EMBL" id="VSSQ01114588">
    <property type="protein sequence ID" value="MPN50417.1"/>
    <property type="molecule type" value="Genomic_DNA"/>
</dbReference>
<name>A0A645IGK0_9ZZZZ</name>
<sequence>MNEQEDLNMEVNVESTENQIAEINEGDLITFYNYEEK</sequence>
<dbReference type="AlphaFoldDB" id="A0A645IGK0"/>
<accession>A0A645IGK0</accession>
<proteinExistence type="predicted"/>
<gene>
    <name evidence="1" type="ORF">SDC9_198043</name>
</gene>
<evidence type="ECO:0000313" key="1">
    <source>
        <dbReference type="EMBL" id="MPN50417.1"/>
    </source>
</evidence>
<reference evidence="1" key="1">
    <citation type="submission" date="2019-08" db="EMBL/GenBank/DDBJ databases">
        <authorList>
            <person name="Kucharzyk K."/>
            <person name="Murdoch R.W."/>
            <person name="Higgins S."/>
            <person name="Loffler F."/>
        </authorList>
    </citation>
    <scope>NUCLEOTIDE SEQUENCE</scope>
</reference>
<comment type="caution">
    <text evidence="1">The sequence shown here is derived from an EMBL/GenBank/DDBJ whole genome shotgun (WGS) entry which is preliminary data.</text>
</comment>